<keyword evidence="3" id="KW-1185">Reference proteome</keyword>
<name>A0A2T2NS75_CORCC</name>
<dbReference type="EMBL" id="KZ678134">
    <property type="protein sequence ID" value="PSN68234.1"/>
    <property type="molecule type" value="Genomic_DNA"/>
</dbReference>
<evidence type="ECO:0000313" key="3">
    <source>
        <dbReference type="Proteomes" id="UP000240883"/>
    </source>
</evidence>
<evidence type="ECO:0000256" key="1">
    <source>
        <dbReference type="SAM" id="MobiDB-lite"/>
    </source>
</evidence>
<dbReference type="Proteomes" id="UP000240883">
    <property type="component" value="Unassembled WGS sequence"/>
</dbReference>
<proteinExistence type="predicted"/>
<dbReference type="AlphaFoldDB" id="A0A2T2NS75"/>
<accession>A0A2T2NS75</accession>
<gene>
    <name evidence="2" type="ORF">BS50DRAFT_633847</name>
</gene>
<reference evidence="2 3" key="1">
    <citation type="journal article" date="2018" name="Front. Microbiol.">
        <title>Genome-Wide Analysis of Corynespora cassiicola Leaf Fall Disease Putative Effectors.</title>
        <authorList>
            <person name="Lopez D."/>
            <person name="Ribeiro S."/>
            <person name="Label P."/>
            <person name="Fumanal B."/>
            <person name="Venisse J.S."/>
            <person name="Kohler A."/>
            <person name="de Oliveira R.R."/>
            <person name="Labutti K."/>
            <person name="Lipzen A."/>
            <person name="Lail K."/>
            <person name="Bauer D."/>
            <person name="Ohm R.A."/>
            <person name="Barry K.W."/>
            <person name="Spatafora J."/>
            <person name="Grigoriev I.V."/>
            <person name="Martin F.M."/>
            <person name="Pujade-Renaud V."/>
        </authorList>
    </citation>
    <scope>NUCLEOTIDE SEQUENCE [LARGE SCALE GENOMIC DNA]</scope>
    <source>
        <strain evidence="2 3">Philippines</strain>
    </source>
</reference>
<sequence>MESPVPREMHDWRDAFDTIPPDVQIRLLKQDPSGRFLTAEIRRQMLRDGAVPPTDLRELPRGIILIESNSLPRHLWERPSLIDYDRWEKVREEVARQGRILPCDYVEEEDVSHVADQFVRSDVHECFSTSGRSYVVDHDAGPSAASLLVKRRIHQRYEREDSTDWIGKGREGRKKRAQHAERRDEPIQVGEIVGFFRDYFHMFSKRTIIDLTAWSRS</sequence>
<evidence type="ECO:0000313" key="2">
    <source>
        <dbReference type="EMBL" id="PSN68234.1"/>
    </source>
</evidence>
<feature type="region of interest" description="Disordered" evidence="1">
    <location>
        <begin position="164"/>
        <end position="183"/>
    </location>
</feature>
<protein>
    <submittedName>
        <fullName evidence="2">Uncharacterized protein</fullName>
    </submittedName>
</protein>
<dbReference type="OrthoDB" id="3693985at2759"/>
<organism evidence="2 3">
    <name type="scientific">Corynespora cassiicola Philippines</name>
    <dbReference type="NCBI Taxonomy" id="1448308"/>
    <lineage>
        <taxon>Eukaryota</taxon>
        <taxon>Fungi</taxon>
        <taxon>Dikarya</taxon>
        <taxon>Ascomycota</taxon>
        <taxon>Pezizomycotina</taxon>
        <taxon>Dothideomycetes</taxon>
        <taxon>Pleosporomycetidae</taxon>
        <taxon>Pleosporales</taxon>
        <taxon>Corynesporascaceae</taxon>
        <taxon>Corynespora</taxon>
    </lineage>
</organism>